<comment type="caution">
    <text evidence="2">The sequence shown here is derived from an EMBL/GenBank/DDBJ whole genome shotgun (WGS) entry which is preliminary data.</text>
</comment>
<keyword evidence="3" id="KW-1185">Reference proteome</keyword>
<name>A0AAV4NS37_9ARAC</name>
<evidence type="ECO:0000313" key="2">
    <source>
        <dbReference type="EMBL" id="GIX87214.1"/>
    </source>
</evidence>
<evidence type="ECO:0000313" key="3">
    <source>
        <dbReference type="Proteomes" id="UP001054837"/>
    </source>
</evidence>
<protein>
    <submittedName>
        <fullName evidence="2">Uncharacterized protein</fullName>
    </submittedName>
</protein>
<dbReference type="Proteomes" id="UP001054837">
    <property type="component" value="Unassembled WGS sequence"/>
</dbReference>
<dbReference type="AlphaFoldDB" id="A0AAV4NS37"/>
<proteinExistence type="predicted"/>
<organism evidence="2 3">
    <name type="scientific">Caerostris darwini</name>
    <dbReference type="NCBI Taxonomy" id="1538125"/>
    <lineage>
        <taxon>Eukaryota</taxon>
        <taxon>Metazoa</taxon>
        <taxon>Ecdysozoa</taxon>
        <taxon>Arthropoda</taxon>
        <taxon>Chelicerata</taxon>
        <taxon>Arachnida</taxon>
        <taxon>Araneae</taxon>
        <taxon>Araneomorphae</taxon>
        <taxon>Entelegynae</taxon>
        <taxon>Araneoidea</taxon>
        <taxon>Araneidae</taxon>
        <taxon>Caerostris</taxon>
    </lineage>
</organism>
<feature type="compositionally biased region" description="Polar residues" evidence="1">
    <location>
        <begin position="161"/>
        <end position="171"/>
    </location>
</feature>
<reference evidence="2 3" key="1">
    <citation type="submission" date="2021-06" db="EMBL/GenBank/DDBJ databases">
        <title>Caerostris darwini draft genome.</title>
        <authorList>
            <person name="Kono N."/>
            <person name="Arakawa K."/>
        </authorList>
    </citation>
    <scope>NUCLEOTIDE SEQUENCE [LARGE SCALE GENOMIC DNA]</scope>
</reference>
<dbReference type="EMBL" id="BPLQ01001982">
    <property type="protein sequence ID" value="GIX87214.1"/>
    <property type="molecule type" value="Genomic_DNA"/>
</dbReference>
<sequence length="318" mass="36057">SNSSETFNRRRAKGTSSKADTEICSWRNAKGASLLRDVVVSWNDTDDVDSTPHCKGYNWRNKKTADTTTNVDGNNWRCPKAPNPTKGVAGHNWRYEEGPNPTKGVAGHNWRYEEGPNPTKGVAGHNWRYEEATDTKNGVEKLNSGRGQSLNTASHDEGHNWRNQRTDNTTADGIGHNRRYAKGLGIKKTEINQPRQLGGYWGIICGPDERNSEGLTVRDVALSVFKELHNKERNLFNSPPSILQLEDNISIMCYTSDSSDEGVLISAKTIRKHFFYPCIMYYFPHTNGRKREAVYFHTPNGELYKRGFTENWVLINFE</sequence>
<accession>A0AAV4NS37</accession>
<feature type="region of interest" description="Disordered" evidence="1">
    <location>
        <begin position="1"/>
        <end position="20"/>
    </location>
</feature>
<feature type="non-terminal residue" evidence="2">
    <location>
        <position position="1"/>
    </location>
</feature>
<evidence type="ECO:0000256" key="1">
    <source>
        <dbReference type="SAM" id="MobiDB-lite"/>
    </source>
</evidence>
<feature type="region of interest" description="Disordered" evidence="1">
    <location>
        <begin position="134"/>
        <end position="175"/>
    </location>
</feature>
<gene>
    <name evidence="2" type="ORF">CDAR_12721</name>
</gene>